<proteinExistence type="predicted"/>
<protein>
    <submittedName>
        <fullName evidence="3">AMP-binding protein</fullName>
    </submittedName>
</protein>
<keyword evidence="4" id="KW-1185">Reference proteome</keyword>
<dbReference type="EMBL" id="CP076723">
    <property type="protein sequence ID" value="QWV91956.1"/>
    <property type="molecule type" value="Genomic_DNA"/>
</dbReference>
<dbReference type="InterPro" id="IPR000873">
    <property type="entry name" value="AMP-dep_synth/lig_dom"/>
</dbReference>
<dbReference type="PANTHER" id="PTHR43845:SF1">
    <property type="entry name" value="BLR5969 PROTEIN"/>
    <property type="match status" value="1"/>
</dbReference>
<feature type="domain" description="AMP-dependent ligase C-terminal" evidence="2">
    <location>
        <begin position="348"/>
        <end position="438"/>
    </location>
</feature>
<evidence type="ECO:0000313" key="4">
    <source>
        <dbReference type="Proteomes" id="UP000683557"/>
    </source>
</evidence>
<sequence>MNVLEAIETLTYEECSEKVDFPLLGKQLKYIADCSDFYNEKWKAVGLATSDVLEMKNFGELPFTSKEDVLKEQADFPPFGRLANAPQMQENLRRVHVTSGSSGRSVFIAMTEKDVQSTLTAGIRAFRCAGLTPNDTVVHCLSYCMWAGGVTDHLSLEGVGAMVVPFGVGHSHKLIETIRRIKPTGISCTPSYLSRLELLLKEDFGITPKDLGLKKAFLGGEGGLQNPEIREKIRSTWGLEPMDANYGMSDVLSIFGSECEHQAGLHFHGQGIIHLELINPDSGIKLPVVAGQIGEMVLTNLTREAQPLLRYKTGDLIEVLSTSRCDCGRNSLRFKVVDRVDDMITVRGINVYPSSVGKILSDRHACFSGEYELVLTTPPPYERPVLRVEAGQTVTKDEFPGLMEMLTELCASELNFTPAVELLEYGMFPRSEGKTKRVRKAY</sequence>
<evidence type="ECO:0000259" key="2">
    <source>
        <dbReference type="Pfam" id="PF14535"/>
    </source>
</evidence>
<evidence type="ECO:0000313" key="3">
    <source>
        <dbReference type="EMBL" id="QWV91956.1"/>
    </source>
</evidence>
<reference evidence="3 4" key="1">
    <citation type="submission" date="2021-06" db="EMBL/GenBank/DDBJ databases">
        <title>Gemonas diversity in paddy soil.</title>
        <authorList>
            <person name="Liu G."/>
        </authorList>
    </citation>
    <scope>NUCLEOTIDE SEQUENCE [LARGE SCALE GENOMIC DNA]</scope>
    <source>
        <strain evidence="3 4">RG10</strain>
    </source>
</reference>
<dbReference type="PANTHER" id="PTHR43845">
    <property type="entry name" value="BLR5969 PROTEIN"/>
    <property type="match status" value="1"/>
</dbReference>
<dbReference type="InterPro" id="IPR028154">
    <property type="entry name" value="AMP-dep_Lig_C"/>
</dbReference>
<dbReference type="Pfam" id="PF00501">
    <property type="entry name" value="AMP-binding"/>
    <property type="match status" value="1"/>
</dbReference>
<dbReference type="Proteomes" id="UP000683557">
    <property type="component" value="Chromosome"/>
</dbReference>
<feature type="domain" description="AMP-dependent synthetase/ligase" evidence="1">
    <location>
        <begin position="73"/>
        <end position="297"/>
    </location>
</feature>
<organism evidence="3 4">
    <name type="scientific">Geomonas oryzisoli</name>
    <dbReference type="NCBI Taxonomy" id="2847992"/>
    <lineage>
        <taxon>Bacteria</taxon>
        <taxon>Pseudomonadati</taxon>
        <taxon>Thermodesulfobacteriota</taxon>
        <taxon>Desulfuromonadia</taxon>
        <taxon>Geobacterales</taxon>
        <taxon>Geobacteraceae</taxon>
        <taxon>Geomonas</taxon>
    </lineage>
</organism>
<dbReference type="Pfam" id="PF14535">
    <property type="entry name" value="AMP-binding_C_2"/>
    <property type="match status" value="1"/>
</dbReference>
<accession>A0ABX8J214</accession>
<evidence type="ECO:0000259" key="1">
    <source>
        <dbReference type="Pfam" id="PF00501"/>
    </source>
</evidence>
<name>A0ABX8J214_9BACT</name>
<gene>
    <name evidence="3" type="ORF">KP004_12040</name>
</gene>